<reference evidence="1 2" key="1">
    <citation type="journal article" date="2022" name="DNA Res.">
        <title>Chromosomal-level genome assembly of the orchid tree Bauhinia variegata (Leguminosae; Cercidoideae) supports the allotetraploid origin hypothesis of Bauhinia.</title>
        <authorList>
            <person name="Zhong Y."/>
            <person name="Chen Y."/>
            <person name="Zheng D."/>
            <person name="Pang J."/>
            <person name="Liu Y."/>
            <person name="Luo S."/>
            <person name="Meng S."/>
            <person name="Qian L."/>
            <person name="Wei D."/>
            <person name="Dai S."/>
            <person name="Zhou R."/>
        </authorList>
    </citation>
    <scope>NUCLEOTIDE SEQUENCE [LARGE SCALE GENOMIC DNA]</scope>
    <source>
        <strain evidence="1">BV-YZ2020</strain>
    </source>
</reference>
<dbReference type="Proteomes" id="UP000828941">
    <property type="component" value="Chromosome 1"/>
</dbReference>
<evidence type="ECO:0000313" key="2">
    <source>
        <dbReference type="Proteomes" id="UP000828941"/>
    </source>
</evidence>
<sequence length="126" mass="13844">MATTKMIPFAAFLCLALLLLSTTEVDALCKKRSTSWTGICFSSSNCNRQCKSKEHANYGACHRDGIGSACFCYKPCPCKKRSTSWSGFCGNSSNCDKQCKRKEHAQSGACHRDGIGFACFCYFKSC</sequence>
<dbReference type="EMBL" id="CM039426">
    <property type="protein sequence ID" value="KAI4357370.1"/>
    <property type="molecule type" value="Genomic_DNA"/>
</dbReference>
<protein>
    <submittedName>
        <fullName evidence="1">Uncharacterized protein</fullName>
    </submittedName>
</protein>
<evidence type="ECO:0000313" key="1">
    <source>
        <dbReference type="EMBL" id="KAI4357370.1"/>
    </source>
</evidence>
<gene>
    <name evidence="1" type="ORF">L6164_001322</name>
</gene>
<proteinExistence type="predicted"/>
<accession>A0ACB9Q8R6</accession>
<name>A0ACB9Q8R6_BAUVA</name>
<comment type="caution">
    <text evidence="1">The sequence shown here is derived from an EMBL/GenBank/DDBJ whole genome shotgun (WGS) entry which is preliminary data.</text>
</comment>
<keyword evidence="2" id="KW-1185">Reference proteome</keyword>
<organism evidence="1 2">
    <name type="scientific">Bauhinia variegata</name>
    <name type="common">Purple orchid tree</name>
    <name type="synonym">Phanera variegata</name>
    <dbReference type="NCBI Taxonomy" id="167791"/>
    <lineage>
        <taxon>Eukaryota</taxon>
        <taxon>Viridiplantae</taxon>
        <taxon>Streptophyta</taxon>
        <taxon>Embryophyta</taxon>
        <taxon>Tracheophyta</taxon>
        <taxon>Spermatophyta</taxon>
        <taxon>Magnoliopsida</taxon>
        <taxon>eudicotyledons</taxon>
        <taxon>Gunneridae</taxon>
        <taxon>Pentapetalae</taxon>
        <taxon>rosids</taxon>
        <taxon>fabids</taxon>
        <taxon>Fabales</taxon>
        <taxon>Fabaceae</taxon>
        <taxon>Cercidoideae</taxon>
        <taxon>Cercideae</taxon>
        <taxon>Bauhiniinae</taxon>
        <taxon>Bauhinia</taxon>
    </lineage>
</organism>